<dbReference type="SMART" id="SM00479">
    <property type="entry name" value="EXOIII"/>
    <property type="match status" value="1"/>
</dbReference>
<evidence type="ECO:0000259" key="5">
    <source>
        <dbReference type="SMART" id="SM00479"/>
    </source>
</evidence>
<evidence type="ECO:0000256" key="3">
    <source>
        <dbReference type="ARBA" id="ARBA00022839"/>
    </source>
</evidence>
<organism evidence="6 7">
    <name type="scientific">Orchesella dallaii</name>
    <dbReference type="NCBI Taxonomy" id="48710"/>
    <lineage>
        <taxon>Eukaryota</taxon>
        <taxon>Metazoa</taxon>
        <taxon>Ecdysozoa</taxon>
        <taxon>Arthropoda</taxon>
        <taxon>Hexapoda</taxon>
        <taxon>Collembola</taxon>
        <taxon>Entomobryomorpha</taxon>
        <taxon>Entomobryoidea</taxon>
        <taxon>Orchesellidae</taxon>
        <taxon>Orchesellinae</taxon>
        <taxon>Orchesella</taxon>
    </lineage>
</organism>
<dbReference type="Gene3D" id="3.30.420.10">
    <property type="entry name" value="Ribonuclease H-like superfamily/Ribonuclease H"/>
    <property type="match status" value="1"/>
</dbReference>
<keyword evidence="7" id="KW-1185">Reference proteome</keyword>
<dbReference type="SUPFAM" id="SSF53098">
    <property type="entry name" value="Ribonuclease H-like"/>
    <property type="match status" value="1"/>
</dbReference>
<dbReference type="InterPro" id="IPR013520">
    <property type="entry name" value="Ribonucl_H"/>
</dbReference>
<protein>
    <recommendedName>
        <fullName evidence="5">Exonuclease domain-containing protein</fullName>
    </recommendedName>
</protein>
<feature type="domain" description="Exonuclease" evidence="5">
    <location>
        <begin position="337"/>
        <end position="502"/>
    </location>
</feature>
<evidence type="ECO:0000313" key="6">
    <source>
        <dbReference type="EMBL" id="CAL8124286.1"/>
    </source>
</evidence>
<keyword evidence="4" id="KW-0812">Transmembrane</keyword>
<feature type="transmembrane region" description="Helical" evidence="4">
    <location>
        <begin position="21"/>
        <end position="43"/>
    </location>
</feature>
<proteinExistence type="predicted"/>
<dbReference type="InterPro" id="IPR034922">
    <property type="entry name" value="REX1-like_exo"/>
</dbReference>
<dbReference type="InterPro" id="IPR036397">
    <property type="entry name" value="RNaseH_sf"/>
</dbReference>
<keyword evidence="2" id="KW-0378">Hydrolase</keyword>
<dbReference type="CDD" id="cd06145">
    <property type="entry name" value="REX1_like"/>
    <property type="match status" value="1"/>
</dbReference>
<dbReference type="InterPro" id="IPR047021">
    <property type="entry name" value="REXO1/3/4-like"/>
</dbReference>
<reference evidence="6 7" key="1">
    <citation type="submission" date="2024-08" db="EMBL/GenBank/DDBJ databases">
        <authorList>
            <person name="Cucini C."/>
            <person name="Frati F."/>
        </authorList>
    </citation>
    <scope>NUCLEOTIDE SEQUENCE [LARGE SCALE GENOMIC DNA]</scope>
</reference>
<comment type="caution">
    <text evidence="6">The sequence shown here is derived from an EMBL/GenBank/DDBJ whole genome shotgun (WGS) entry which is preliminary data.</text>
</comment>
<keyword evidence="3" id="KW-0269">Exonuclease</keyword>
<keyword evidence="4" id="KW-0472">Membrane</keyword>
<evidence type="ECO:0000256" key="4">
    <source>
        <dbReference type="SAM" id="Phobius"/>
    </source>
</evidence>
<dbReference type="PANTHER" id="PTHR12801:SF82">
    <property type="entry name" value="RNA EXONUCLEASE 5"/>
    <property type="match status" value="1"/>
</dbReference>
<keyword evidence="4" id="KW-1133">Transmembrane helix</keyword>
<dbReference type="InterPro" id="IPR012337">
    <property type="entry name" value="RNaseH-like_sf"/>
</dbReference>
<gene>
    <name evidence="6" type="ORF">ODALV1_LOCUS20548</name>
</gene>
<evidence type="ECO:0000313" key="7">
    <source>
        <dbReference type="Proteomes" id="UP001642540"/>
    </source>
</evidence>
<dbReference type="Proteomes" id="UP001642540">
    <property type="component" value="Unassembled WGS sequence"/>
</dbReference>
<sequence length="660" mass="75324">MSKRKKSSRSNVGKSIGHPSLSSVLLSLLSLVTSIVTNLLSLLTCSLDWFKMMSLENEVLSKKEARVKNKRSKLMAEYNLVCKTDEPTNKKVKFDDNEKKGLNEEEFKKLKKELAERKRMLLQLPRFNLNSTCGIQSSIHDTDYSTRTPLLFSDIQHLLTYAYGGNELVLPPSRWCTLQKPNRLAQIIVLVVDGLGLNEFIHNEEHFPLTMDIFGSQKDTNNRAIIEFLSPHWYGMRLESELMSWSVINKKDLPDNPQGFDQVLKQLSTVFPIDLENVQEQTPPKEDTFPRNSLILSLAKLIQESYPLPIPANSTTREVKHFVPSCDKYNPVGLGSKMYSIDCEMCEAENNNQALTKIAIVDEGLNVVYETFVKPKERIIDYRTRWSGVTKEMIDPVCTTVEDVQSRVREIVAQAPDCIFIGQSLNCDLQAIRMTHPYVIDTSVIFNLTGVEGRKSKLKHLCWNLMNEDIQRTGPQILGHCPVEDARAAMKLVLMKLAKGFSFGNELKNVNQNNTVISFDPVLIKTSLKQKKLDKNVLVISQEEMAESETKGSDKYNIKYMLAPSNRQTVKALKENCFEHFMSIGFYKIKKEVLEADTPRCISKFDKRIDKIYSHMLSNSLLLLVCSRQDNSESRESRNNGVCFIKIKSSEVQRRARLDN</sequence>
<accession>A0ABP1RAI4</accession>
<dbReference type="PANTHER" id="PTHR12801">
    <property type="entry name" value="RNA EXONUCLEASE REXO1 / RECO3 FAMILY MEMBER-RELATED"/>
    <property type="match status" value="1"/>
</dbReference>
<name>A0ABP1RAI4_9HEXA</name>
<evidence type="ECO:0000256" key="2">
    <source>
        <dbReference type="ARBA" id="ARBA00022801"/>
    </source>
</evidence>
<evidence type="ECO:0000256" key="1">
    <source>
        <dbReference type="ARBA" id="ARBA00022722"/>
    </source>
</evidence>
<dbReference type="EMBL" id="CAXLJM020000068">
    <property type="protein sequence ID" value="CAL8124286.1"/>
    <property type="molecule type" value="Genomic_DNA"/>
</dbReference>
<keyword evidence="1" id="KW-0540">Nuclease</keyword>